<dbReference type="EMBL" id="ML996691">
    <property type="protein sequence ID" value="KAF2402636.1"/>
    <property type="molecule type" value="Genomic_DNA"/>
</dbReference>
<name>A0A6G1I3D4_9PEZI</name>
<accession>A0A6G1I3D4</accession>
<reference evidence="1" key="1">
    <citation type="journal article" date="2020" name="Stud. Mycol.">
        <title>101 Dothideomycetes genomes: a test case for predicting lifestyles and emergence of pathogens.</title>
        <authorList>
            <person name="Haridas S."/>
            <person name="Albert R."/>
            <person name="Binder M."/>
            <person name="Bloem J."/>
            <person name="Labutti K."/>
            <person name="Salamov A."/>
            <person name="Andreopoulos B."/>
            <person name="Baker S."/>
            <person name="Barry K."/>
            <person name="Bills G."/>
            <person name="Bluhm B."/>
            <person name="Cannon C."/>
            <person name="Castanera R."/>
            <person name="Culley D."/>
            <person name="Daum C."/>
            <person name="Ezra D."/>
            <person name="Gonzalez J."/>
            <person name="Henrissat B."/>
            <person name="Kuo A."/>
            <person name="Liang C."/>
            <person name="Lipzen A."/>
            <person name="Lutzoni F."/>
            <person name="Magnuson J."/>
            <person name="Mondo S."/>
            <person name="Nolan M."/>
            <person name="Ohm R."/>
            <person name="Pangilinan J."/>
            <person name="Park H.-J."/>
            <person name="Ramirez L."/>
            <person name="Alfaro M."/>
            <person name="Sun H."/>
            <person name="Tritt A."/>
            <person name="Yoshinaga Y."/>
            <person name="Zwiers L.-H."/>
            <person name="Turgeon B."/>
            <person name="Goodwin S."/>
            <person name="Spatafora J."/>
            <person name="Crous P."/>
            <person name="Grigoriev I."/>
        </authorList>
    </citation>
    <scope>NUCLEOTIDE SEQUENCE</scope>
    <source>
        <strain evidence="1">CBS 262.69</strain>
    </source>
</reference>
<organism evidence="1 2">
    <name type="scientific">Trichodelitschia bisporula</name>
    <dbReference type="NCBI Taxonomy" id="703511"/>
    <lineage>
        <taxon>Eukaryota</taxon>
        <taxon>Fungi</taxon>
        <taxon>Dikarya</taxon>
        <taxon>Ascomycota</taxon>
        <taxon>Pezizomycotina</taxon>
        <taxon>Dothideomycetes</taxon>
        <taxon>Dothideomycetes incertae sedis</taxon>
        <taxon>Phaeotrichales</taxon>
        <taxon>Phaeotrichaceae</taxon>
        <taxon>Trichodelitschia</taxon>
    </lineage>
</organism>
<evidence type="ECO:0000313" key="1">
    <source>
        <dbReference type="EMBL" id="KAF2402636.1"/>
    </source>
</evidence>
<dbReference type="Proteomes" id="UP000799640">
    <property type="component" value="Unassembled WGS sequence"/>
</dbReference>
<sequence length="51" mass="5656">MPRPALRLVFVPGPSRAPQPQSQPCDEARAIHILRDVRGMMSFGERPSEAV</sequence>
<gene>
    <name evidence="1" type="ORF">EJ06DRAFT_528732</name>
</gene>
<protein>
    <submittedName>
        <fullName evidence="1">Uncharacterized protein</fullName>
    </submittedName>
</protein>
<proteinExistence type="predicted"/>
<evidence type="ECO:0000313" key="2">
    <source>
        <dbReference type="Proteomes" id="UP000799640"/>
    </source>
</evidence>
<dbReference type="AlphaFoldDB" id="A0A6G1I3D4"/>
<keyword evidence="2" id="KW-1185">Reference proteome</keyword>